<dbReference type="FunFam" id="1.20.140.10:FF:000009">
    <property type="entry name" value="Acyl-CoA dehydrogenase"/>
    <property type="match status" value="1"/>
</dbReference>
<evidence type="ECO:0000256" key="9">
    <source>
        <dbReference type="ARBA" id="ARBA00023002"/>
    </source>
</evidence>
<dbReference type="Gene3D" id="2.40.110.10">
    <property type="entry name" value="Butyryl-CoA Dehydrogenase, subunit A, domain 2"/>
    <property type="match status" value="1"/>
</dbReference>
<dbReference type="AlphaFoldDB" id="A0A7S1TSJ0"/>
<name>A0A7S1TSJ0_9STRA</name>
<feature type="coiled-coil region" evidence="12">
    <location>
        <begin position="691"/>
        <end position="718"/>
    </location>
</feature>
<dbReference type="InterPro" id="IPR046373">
    <property type="entry name" value="Acyl-CoA_Oxase/DH_mid-dom_sf"/>
</dbReference>
<dbReference type="Gene3D" id="1.10.540.10">
    <property type="entry name" value="Acyl-CoA dehydrogenase/oxidase, N-terminal domain"/>
    <property type="match status" value="1"/>
</dbReference>
<comment type="similarity">
    <text evidence="3">Belongs to the acyl-CoA dehydrogenase family.</text>
</comment>
<evidence type="ECO:0000256" key="2">
    <source>
        <dbReference type="ARBA" id="ARBA00005005"/>
    </source>
</evidence>
<dbReference type="InterPro" id="IPR009075">
    <property type="entry name" value="AcylCo_DH/oxidase_C"/>
</dbReference>
<feature type="domain" description="Acyl-CoA dehydrogenase/oxidase C-terminal" evidence="13">
    <location>
        <begin position="315"/>
        <end position="460"/>
    </location>
</feature>
<keyword evidence="7" id="KW-0285">Flavoprotein</keyword>
<keyword evidence="12" id="KW-0175">Coiled coil</keyword>
<evidence type="ECO:0000259" key="13">
    <source>
        <dbReference type="Pfam" id="PF00441"/>
    </source>
</evidence>
<dbReference type="InterPro" id="IPR009100">
    <property type="entry name" value="AcylCoA_DH/oxidase_NM_dom_sf"/>
</dbReference>
<evidence type="ECO:0000259" key="14">
    <source>
        <dbReference type="Pfam" id="PF02771"/>
    </source>
</evidence>
<evidence type="ECO:0000256" key="12">
    <source>
        <dbReference type="SAM" id="Coils"/>
    </source>
</evidence>
<sequence>MQRSTTVARLRLRLQARRAAAARRGFVGPAYDLAKKVMPKISDTEAAALNAGTVGFDRDLFSGAPSLQMLKDKYSVKLRDDEQAYMDNEVEELCTMVDDYQTLRDRDLSPEVWKYLRENQFFGLIIPKEYGGKGFSGHGHSQVMQKLATRSGSVCATASVPNSLGPGELLMRYGTEEQKNYFLPKLASGELIPCFGLTGPRSGSDAASMPDGGEVVMENGVLGVRATFKKRYITLAPVAGVVGLAFKAHDPNGLLKGVGSEGICVALLERDHPGLRIGARHDPLTASFMNGTVEGEDVFIPMDCIVGGQERAGFGWNMLMDCLAEGRSISLPASAVAAARFGVTAVGAYARIRKQFKVPIAELEGVQEHLARIGGNAFVMTGAQHLVNSMINQHEQPAVISAIMKQQMTHRMRVCVNDAMDVVGGAGICNGKNNFIANAYTAVPIAITVEGANTLTRSLIQFGQGLTRSHPHLLDIIRSIEAGNDQTGFNSHLTKIIGHAVTNTGRSLGSAVLRSRSKGAGDNSAYWESQMNRLAANFALSADISLTMGGKIKFAEALSGRYADVLSNLYLGYATLWYHAQHKDVEGIDKVLNFAMANITKDTEDAFFGIFENFPMTPFGLFMRGVCFPFGRTYSAPSDEEMKAVAQLVSTNSAFRDLMTENTFIHGDAAQDRVALLHATLPKAVEADKILKALRKEKRKATTAEQALIDEVEAAREEIIQVDSFERLGSEINEAAGWKAEDRPAFNDIYGTQQAASA</sequence>
<dbReference type="GO" id="GO:0050660">
    <property type="term" value="F:flavin adenine dinucleotide binding"/>
    <property type="evidence" value="ECO:0007669"/>
    <property type="project" value="InterPro"/>
</dbReference>
<keyword evidence="9" id="KW-0560">Oxidoreductase</keyword>
<dbReference type="Gene3D" id="1.20.140.10">
    <property type="entry name" value="Butyryl-CoA Dehydrogenase, subunit A, domain 3"/>
    <property type="match status" value="1"/>
</dbReference>
<dbReference type="GO" id="GO:0004466">
    <property type="term" value="F:long-chain fatty acyl-CoA dehydrogenase activity"/>
    <property type="evidence" value="ECO:0007669"/>
    <property type="project" value="UniProtKB-EC"/>
</dbReference>
<dbReference type="InterPro" id="IPR013786">
    <property type="entry name" value="AcylCoA_DH/ox_N"/>
</dbReference>
<organism evidence="16">
    <name type="scientific">Phaeomonas parva</name>
    <dbReference type="NCBI Taxonomy" id="124430"/>
    <lineage>
        <taxon>Eukaryota</taxon>
        <taxon>Sar</taxon>
        <taxon>Stramenopiles</taxon>
        <taxon>Ochrophyta</taxon>
        <taxon>Pinguiophyceae</taxon>
        <taxon>Pinguiochrysidales</taxon>
        <taxon>Pinguiochrysidaceae</taxon>
        <taxon>Phaeomonas</taxon>
    </lineage>
</organism>
<comment type="catalytic activity">
    <reaction evidence="10">
        <text>a medium-chain 2,3-saturated fatty acyl-CoA + oxidized [electron-transfer flavoprotein] + H(+) = a medium-chain (2E)-enoyl-CoA + reduced [electron-transfer flavoprotein]</text>
        <dbReference type="Rhea" id="RHEA:14477"/>
        <dbReference type="Rhea" id="RHEA-COMP:10685"/>
        <dbReference type="Rhea" id="RHEA-COMP:10686"/>
        <dbReference type="ChEBI" id="CHEBI:15378"/>
        <dbReference type="ChEBI" id="CHEBI:57692"/>
        <dbReference type="ChEBI" id="CHEBI:58307"/>
        <dbReference type="ChEBI" id="CHEBI:83723"/>
        <dbReference type="ChEBI" id="CHEBI:83726"/>
        <dbReference type="EC" id="1.3.8.7"/>
    </reaction>
</comment>
<feature type="domain" description="Acyl-CoA dehydrogenase C-terminal bacterial-type" evidence="15">
    <location>
        <begin position="467"/>
        <end position="726"/>
    </location>
</feature>
<accession>A0A7S1TSJ0</accession>
<dbReference type="GO" id="GO:0033539">
    <property type="term" value="P:fatty acid beta-oxidation using acyl-CoA dehydrogenase"/>
    <property type="evidence" value="ECO:0007669"/>
    <property type="project" value="InterPro"/>
</dbReference>
<evidence type="ECO:0000256" key="10">
    <source>
        <dbReference type="ARBA" id="ARBA00047882"/>
    </source>
</evidence>
<evidence type="ECO:0000256" key="8">
    <source>
        <dbReference type="ARBA" id="ARBA00022827"/>
    </source>
</evidence>
<dbReference type="EMBL" id="HBGJ01006635">
    <property type="protein sequence ID" value="CAD9245769.1"/>
    <property type="molecule type" value="Transcribed_RNA"/>
</dbReference>
<dbReference type="UniPathway" id="UPA00659"/>
<comment type="catalytic activity">
    <reaction evidence="11">
        <text>a long-chain 2,3-saturated fatty acyl-CoA + oxidized [electron-transfer flavoprotein] + H(+) = a long-chain (2E)-enoyl-CoA + reduced [electron-transfer flavoprotein]</text>
        <dbReference type="Rhea" id="RHEA:17721"/>
        <dbReference type="Rhea" id="RHEA-COMP:10685"/>
        <dbReference type="Rhea" id="RHEA-COMP:10686"/>
        <dbReference type="ChEBI" id="CHEBI:15378"/>
        <dbReference type="ChEBI" id="CHEBI:57692"/>
        <dbReference type="ChEBI" id="CHEBI:58307"/>
        <dbReference type="ChEBI" id="CHEBI:83721"/>
        <dbReference type="ChEBI" id="CHEBI:83727"/>
        <dbReference type="EC" id="1.3.8.8"/>
    </reaction>
</comment>
<dbReference type="PANTHER" id="PTHR48083">
    <property type="entry name" value="MEDIUM-CHAIN SPECIFIC ACYL-COA DEHYDROGENASE, MITOCHONDRIAL-RELATED"/>
    <property type="match status" value="1"/>
</dbReference>
<dbReference type="InterPro" id="IPR015396">
    <property type="entry name" value="FadE_C"/>
</dbReference>
<evidence type="ECO:0000256" key="1">
    <source>
        <dbReference type="ARBA" id="ARBA00001974"/>
    </source>
</evidence>
<dbReference type="InterPro" id="IPR037069">
    <property type="entry name" value="AcylCoA_DH/ox_N_sf"/>
</dbReference>
<dbReference type="Pfam" id="PF09317">
    <property type="entry name" value="ACDH_C"/>
    <property type="match status" value="1"/>
</dbReference>
<gene>
    <name evidence="16" type="ORF">PPAR1163_LOCUS4121</name>
</gene>
<comment type="pathway">
    <text evidence="2">Lipid metabolism; fatty acid beta-oxidation.</text>
</comment>
<dbReference type="NCBIfam" id="NF009586">
    <property type="entry name" value="PRK13026.1"/>
    <property type="match status" value="1"/>
</dbReference>
<dbReference type="InterPro" id="IPR036250">
    <property type="entry name" value="AcylCo_DH-like_C"/>
</dbReference>
<dbReference type="EC" id="1.3.8.8" evidence="5"/>
<dbReference type="GO" id="GO:0005739">
    <property type="term" value="C:mitochondrion"/>
    <property type="evidence" value="ECO:0007669"/>
    <property type="project" value="TreeGrafter"/>
</dbReference>
<evidence type="ECO:0000256" key="5">
    <source>
        <dbReference type="ARBA" id="ARBA00012040"/>
    </source>
</evidence>
<reference evidence="16" key="1">
    <citation type="submission" date="2021-01" db="EMBL/GenBank/DDBJ databases">
        <authorList>
            <person name="Corre E."/>
            <person name="Pelletier E."/>
            <person name="Niang G."/>
            <person name="Scheremetjew M."/>
            <person name="Finn R."/>
            <person name="Kale V."/>
            <person name="Holt S."/>
            <person name="Cochrane G."/>
            <person name="Meng A."/>
            <person name="Brown T."/>
            <person name="Cohen L."/>
        </authorList>
    </citation>
    <scope>NUCLEOTIDE SEQUENCE</scope>
    <source>
        <strain evidence="16">CCMP2877</strain>
    </source>
</reference>
<dbReference type="NCBIfam" id="NF007000">
    <property type="entry name" value="PRK09463.1"/>
    <property type="match status" value="1"/>
</dbReference>
<evidence type="ECO:0000259" key="15">
    <source>
        <dbReference type="Pfam" id="PF09317"/>
    </source>
</evidence>
<feature type="domain" description="Acyl-CoA dehydrogenase/oxidase N-terminal" evidence="14">
    <location>
        <begin position="78"/>
        <end position="190"/>
    </location>
</feature>
<proteinExistence type="inferred from homology"/>
<dbReference type="EC" id="1.3.8.7" evidence="4"/>
<evidence type="ECO:0000256" key="11">
    <source>
        <dbReference type="ARBA" id="ARBA00049247"/>
    </source>
</evidence>
<dbReference type="SUPFAM" id="SSF47203">
    <property type="entry name" value="Acyl-CoA dehydrogenase C-terminal domain-like"/>
    <property type="match status" value="1"/>
</dbReference>
<dbReference type="FunFam" id="1.10.540.10:FF:000004">
    <property type="entry name" value="Acyl-CoA dehydrogenase"/>
    <property type="match status" value="1"/>
</dbReference>
<dbReference type="SUPFAM" id="SSF56645">
    <property type="entry name" value="Acyl-CoA dehydrogenase NM domain-like"/>
    <property type="match status" value="1"/>
</dbReference>
<dbReference type="GO" id="GO:0051793">
    <property type="term" value="P:medium-chain fatty acid catabolic process"/>
    <property type="evidence" value="ECO:0007669"/>
    <property type="project" value="TreeGrafter"/>
</dbReference>
<dbReference type="Pfam" id="PF00441">
    <property type="entry name" value="Acyl-CoA_dh_1"/>
    <property type="match status" value="1"/>
</dbReference>
<evidence type="ECO:0000256" key="3">
    <source>
        <dbReference type="ARBA" id="ARBA00009347"/>
    </source>
</evidence>
<evidence type="ECO:0000313" key="16">
    <source>
        <dbReference type="EMBL" id="CAD9245769.1"/>
    </source>
</evidence>
<evidence type="ECO:0000256" key="4">
    <source>
        <dbReference type="ARBA" id="ARBA00012033"/>
    </source>
</evidence>
<dbReference type="PANTHER" id="PTHR48083:SF2">
    <property type="entry name" value="MEDIUM-CHAIN SPECIFIC ACYL-COA DEHYDROGENASE, MITOCHONDRIAL"/>
    <property type="match status" value="1"/>
</dbReference>
<evidence type="ECO:0000256" key="6">
    <source>
        <dbReference type="ARBA" id="ARBA00020144"/>
    </source>
</evidence>
<dbReference type="GO" id="GO:0070991">
    <property type="term" value="F:medium-chain fatty acyl-CoA dehydrogenase activity"/>
    <property type="evidence" value="ECO:0007669"/>
    <property type="project" value="UniProtKB-EC"/>
</dbReference>
<comment type="cofactor">
    <cofactor evidence="1">
        <name>FAD</name>
        <dbReference type="ChEBI" id="CHEBI:57692"/>
    </cofactor>
</comment>
<protein>
    <recommendedName>
        <fullName evidence="6">Acyl-coenzyme A dehydrogenase</fullName>
        <ecNumber evidence="4">1.3.8.7</ecNumber>
        <ecNumber evidence="5">1.3.8.8</ecNumber>
    </recommendedName>
</protein>
<evidence type="ECO:0000256" key="7">
    <source>
        <dbReference type="ARBA" id="ARBA00022630"/>
    </source>
</evidence>
<keyword evidence="8" id="KW-0274">FAD</keyword>
<dbReference type="Pfam" id="PF02771">
    <property type="entry name" value="Acyl-CoA_dh_N"/>
    <property type="match status" value="1"/>
</dbReference>
<dbReference type="InterPro" id="IPR050741">
    <property type="entry name" value="Acyl-CoA_dehydrogenase"/>
</dbReference>